<reference evidence="2 3" key="1">
    <citation type="journal article" date="2019" name="PLoS ONE">
        <title>Comparative genome analysis indicates high evolutionary potential of pathogenicity genes in Colletotrichum tanaceti.</title>
        <authorList>
            <person name="Lelwala R.V."/>
            <person name="Korhonen P.K."/>
            <person name="Young N.D."/>
            <person name="Scott J.B."/>
            <person name="Ades P.A."/>
            <person name="Gasser R.B."/>
            <person name="Taylor P.W.J."/>
        </authorList>
    </citation>
    <scope>NUCLEOTIDE SEQUENCE [LARGE SCALE GENOMIC DNA]</scope>
    <source>
        <strain evidence="2">BRIP57314</strain>
    </source>
</reference>
<evidence type="ECO:0000313" key="2">
    <source>
        <dbReference type="EMBL" id="TKW54181.1"/>
    </source>
</evidence>
<keyword evidence="3" id="KW-1185">Reference proteome</keyword>
<dbReference type="OrthoDB" id="4819217at2759"/>
<gene>
    <name evidence="2" type="ORF">CTA1_4546</name>
</gene>
<dbReference type="EMBL" id="PJEX01000150">
    <property type="protein sequence ID" value="TKW54181.1"/>
    <property type="molecule type" value="Genomic_DNA"/>
</dbReference>
<comment type="caution">
    <text evidence="2">The sequence shown here is derived from an EMBL/GenBank/DDBJ whole genome shotgun (WGS) entry which is preliminary data.</text>
</comment>
<sequence>MTTRLRPPLVVCCACAPSPACRYPWRDQPQTQLRKREDALDLSDIHKHQEEQSRLELCVFPATLPSLPQPGTSRLRNMSLLISNRFVGHQDSLGGSAFRPLPPPHHGSSSLMHRQQWPARTPVQPQVQPQNRDLVASLIPSHNVRHSAELPRGSKPPDAVPVSSSTLTVAPAPGEPNPIFDCYSQDAATDGGFSTPASGPSVGIINPFDLSAATPSEPRHVLVRVDGDAGAYLGNVVGRPTPLDLNLPVEMDGSRSVTNGDQIQTGWSVDYYGLSRTPREHGNGIGWRFQESEAAAEAQGNFGWPRKYVCSMCSLHWKAMPLPGKVIRGDVSQRDRINLRIPNPSDARRDPGFSRPGCSELHYYLDHEGPGNEPCVRGLCQTCPPVSLFPDSQPTTHCCPPPPAEPGYLKEIYRCIMDNCSFLTDTRREMKAHLHSPRKNGHKSYLTGLAGRIERGQSLSAIDKEISSRLMLMFNDRDARGQKSISQPINTVLGPEDVSSPAILREHTQWMSYLGLHTPELHRRDFFDPRTNQWYYREYNLDDDFEDACENIRVISHATGRPVKAFDFLWR</sequence>
<evidence type="ECO:0000313" key="3">
    <source>
        <dbReference type="Proteomes" id="UP000310108"/>
    </source>
</evidence>
<feature type="region of interest" description="Disordered" evidence="1">
    <location>
        <begin position="147"/>
        <end position="180"/>
    </location>
</feature>
<accession>A0A4U6XEF4</accession>
<name>A0A4U6XEF4_9PEZI</name>
<dbReference type="Proteomes" id="UP000310108">
    <property type="component" value="Unassembled WGS sequence"/>
</dbReference>
<proteinExistence type="predicted"/>
<dbReference type="AlphaFoldDB" id="A0A4U6XEF4"/>
<organism evidence="2 3">
    <name type="scientific">Colletotrichum tanaceti</name>
    <dbReference type="NCBI Taxonomy" id="1306861"/>
    <lineage>
        <taxon>Eukaryota</taxon>
        <taxon>Fungi</taxon>
        <taxon>Dikarya</taxon>
        <taxon>Ascomycota</taxon>
        <taxon>Pezizomycotina</taxon>
        <taxon>Sordariomycetes</taxon>
        <taxon>Hypocreomycetidae</taxon>
        <taxon>Glomerellales</taxon>
        <taxon>Glomerellaceae</taxon>
        <taxon>Colletotrichum</taxon>
        <taxon>Colletotrichum destructivum species complex</taxon>
    </lineage>
</organism>
<evidence type="ECO:0000256" key="1">
    <source>
        <dbReference type="SAM" id="MobiDB-lite"/>
    </source>
</evidence>
<protein>
    <submittedName>
        <fullName evidence="2">Uncharacterized protein</fullName>
    </submittedName>
</protein>
<feature type="region of interest" description="Disordered" evidence="1">
    <location>
        <begin position="93"/>
        <end position="129"/>
    </location>
</feature>